<sequence>MRKILKISLTLIILLLLFLTLLPFIVMPSLLNKRFEQVQYNPDDFKLDYEQISLNTTDNLNLAAWHTYSENTKGTVIILSGINNPSVTQFFGYSKMLNENGWDCLLIEMRARSQSEGNGIGLGMTEWKDVVAGVDYLKLNNKASSLPIIVMGTSMGASTSIIAAGEDNRINGVIAISPYSDFPSVFIDTMKQYYIPKPIRLMEKPFITMYLGLHYGFNNLNYNSYNALNKFNNRPLLLMHSKRDRQVDFYNFIRLKSKSNQLNMNTTTFTREGYEHFFIKRDLVLTPKEDPEFCSIILNFLNNNF</sequence>
<dbReference type="PANTHER" id="PTHR43358">
    <property type="entry name" value="ALPHA/BETA-HYDROLASE"/>
    <property type="match status" value="1"/>
</dbReference>
<feature type="domain" description="Peptidase S9 prolyl oligopeptidase catalytic" evidence="1">
    <location>
        <begin position="123"/>
        <end position="280"/>
    </location>
</feature>
<dbReference type="AlphaFoldDB" id="A0A437S5F7"/>
<gene>
    <name evidence="2" type="ORF">EF514_08635</name>
</gene>
<evidence type="ECO:0000313" key="3">
    <source>
        <dbReference type="Proteomes" id="UP000288812"/>
    </source>
</evidence>
<dbReference type="SUPFAM" id="SSF53474">
    <property type="entry name" value="alpha/beta-Hydrolases"/>
    <property type="match status" value="1"/>
</dbReference>
<dbReference type="Pfam" id="PF00326">
    <property type="entry name" value="Peptidase_S9"/>
    <property type="match status" value="1"/>
</dbReference>
<dbReference type="GO" id="GO:0006508">
    <property type="term" value="P:proteolysis"/>
    <property type="evidence" value="ECO:0007669"/>
    <property type="project" value="InterPro"/>
</dbReference>
<keyword evidence="2" id="KW-0378">Hydrolase</keyword>
<name>A0A437S5F7_9FIRM</name>
<dbReference type="InterPro" id="IPR029058">
    <property type="entry name" value="AB_hydrolase_fold"/>
</dbReference>
<proteinExistence type="predicted"/>
<dbReference type="InterPro" id="IPR001375">
    <property type="entry name" value="Peptidase_S9_cat"/>
</dbReference>
<comment type="caution">
    <text evidence="2">The sequence shown here is derived from an EMBL/GenBank/DDBJ whole genome shotgun (WGS) entry which is preliminary data.</text>
</comment>
<reference evidence="2 3" key="1">
    <citation type="submission" date="2018-11" db="EMBL/GenBank/DDBJ databases">
        <title>Genome sequencing and assembly of Anaerosphaera sp. nov., GS7-6-2.</title>
        <authorList>
            <person name="Rettenmaier R."/>
            <person name="Liebl W."/>
            <person name="Zverlov V."/>
        </authorList>
    </citation>
    <scope>NUCLEOTIDE SEQUENCE [LARGE SCALE GENOMIC DNA]</scope>
    <source>
        <strain evidence="2 3">GS7-6-2</strain>
    </source>
</reference>
<evidence type="ECO:0000313" key="2">
    <source>
        <dbReference type="EMBL" id="RVU54234.1"/>
    </source>
</evidence>
<dbReference type="Gene3D" id="3.40.50.1820">
    <property type="entry name" value="alpha/beta hydrolase"/>
    <property type="match status" value="1"/>
</dbReference>
<evidence type="ECO:0000259" key="1">
    <source>
        <dbReference type="Pfam" id="PF00326"/>
    </source>
</evidence>
<keyword evidence="3" id="KW-1185">Reference proteome</keyword>
<protein>
    <submittedName>
        <fullName evidence="2">Alpha/beta hydrolase</fullName>
    </submittedName>
</protein>
<dbReference type="GO" id="GO:0008236">
    <property type="term" value="F:serine-type peptidase activity"/>
    <property type="evidence" value="ECO:0007669"/>
    <property type="project" value="InterPro"/>
</dbReference>
<dbReference type="Proteomes" id="UP000288812">
    <property type="component" value="Unassembled WGS sequence"/>
</dbReference>
<dbReference type="EMBL" id="RLIH01000013">
    <property type="protein sequence ID" value="RVU54234.1"/>
    <property type="molecule type" value="Genomic_DNA"/>
</dbReference>
<dbReference type="InterPro" id="IPR052920">
    <property type="entry name" value="DNA-binding_regulatory"/>
</dbReference>
<dbReference type="RefSeq" id="WP_127725033.1">
    <property type="nucleotide sequence ID" value="NZ_RLIH01000013.1"/>
</dbReference>
<dbReference type="OrthoDB" id="252464at2"/>
<dbReference type="PANTHER" id="PTHR43358:SF4">
    <property type="entry name" value="ALPHA_BETA HYDROLASE FOLD-1 DOMAIN-CONTAINING PROTEIN"/>
    <property type="match status" value="1"/>
</dbReference>
<organism evidence="2 3">
    <name type="scientific">Anaerosphaera multitolerans</name>
    <dbReference type="NCBI Taxonomy" id="2487351"/>
    <lineage>
        <taxon>Bacteria</taxon>
        <taxon>Bacillati</taxon>
        <taxon>Bacillota</taxon>
        <taxon>Tissierellia</taxon>
        <taxon>Tissierellales</taxon>
        <taxon>Peptoniphilaceae</taxon>
        <taxon>Anaerosphaera</taxon>
    </lineage>
</organism>
<accession>A0A437S5F7</accession>